<dbReference type="InterPro" id="IPR013785">
    <property type="entry name" value="Aldolase_TIM"/>
</dbReference>
<keyword evidence="9" id="KW-0704">Schiff base</keyword>
<keyword evidence="4" id="KW-0963">Cytoplasm</keyword>
<dbReference type="SMART" id="SM01130">
    <property type="entry name" value="DHDPS"/>
    <property type="match status" value="1"/>
</dbReference>
<dbReference type="Pfam" id="PF00701">
    <property type="entry name" value="DHDPS"/>
    <property type="match status" value="1"/>
</dbReference>
<dbReference type="InterPro" id="IPR002220">
    <property type="entry name" value="DapA-like"/>
</dbReference>
<dbReference type="GO" id="GO:0008840">
    <property type="term" value="F:4-hydroxy-tetrahydrodipicolinate synthase activity"/>
    <property type="evidence" value="ECO:0007669"/>
    <property type="project" value="UniProtKB-EC"/>
</dbReference>
<evidence type="ECO:0000256" key="9">
    <source>
        <dbReference type="ARBA" id="ARBA00023270"/>
    </source>
</evidence>
<keyword evidence="6" id="KW-0220">Diaminopimelate biosynthesis</keyword>
<evidence type="ECO:0000256" key="3">
    <source>
        <dbReference type="ARBA" id="ARBA00012086"/>
    </source>
</evidence>
<comment type="catalytic activity">
    <reaction evidence="10">
        <text>L-aspartate 4-semialdehyde + pyruvate = (2S,4S)-4-hydroxy-2,3,4,5-tetrahydrodipicolinate + H2O + H(+)</text>
        <dbReference type="Rhea" id="RHEA:34171"/>
        <dbReference type="ChEBI" id="CHEBI:15361"/>
        <dbReference type="ChEBI" id="CHEBI:15377"/>
        <dbReference type="ChEBI" id="CHEBI:15378"/>
        <dbReference type="ChEBI" id="CHEBI:67139"/>
        <dbReference type="ChEBI" id="CHEBI:537519"/>
        <dbReference type="EC" id="4.3.3.7"/>
    </reaction>
</comment>
<comment type="pathway">
    <text evidence="2">Amino-acid biosynthesis; L-lysine biosynthesis via DAP pathway; (S)-tetrahydrodipicolinate from L-aspartate: step 3/4.</text>
</comment>
<dbReference type="HAMAP" id="MF_00418">
    <property type="entry name" value="DapA"/>
    <property type="match status" value="1"/>
</dbReference>
<comment type="function">
    <text evidence="1">Catalyzes the condensation of (S)-aspartate-beta-semialdehyde [(S)-ASA] and pyruvate to 4-hydroxy-tetrahydrodipicolinate (HTPA).</text>
</comment>
<evidence type="ECO:0000256" key="8">
    <source>
        <dbReference type="ARBA" id="ARBA00023239"/>
    </source>
</evidence>
<protein>
    <recommendedName>
        <fullName evidence="3">4-hydroxy-tetrahydrodipicolinate synthase</fullName>
        <ecNumber evidence="3">4.3.3.7</ecNumber>
    </recommendedName>
</protein>
<evidence type="ECO:0000256" key="6">
    <source>
        <dbReference type="ARBA" id="ARBA00022915"/>
    </source>
</evidence>
<keyword evidence="5" id="KW-0028">Amino-acid biosynthesis</keyword>
<name>A0A381X1K9_9ZZZZ</name>
<evidence type="ECO:0000256" key="7">
    <source>
        <dbReference type="ARBA" id="ARBA00023154"/>
    </source>
</evidence>
<dbReference type="InterPro" id="IPR005263">
    <property type="entry name" value="DapA"/>
</dbReference>
<dbReference type="EC" id="4.3.3.7" evidence="3"/>
<dbReference type="PROSITE" id="PS00666">
    <property type="entry name" value="DHDPS_2"/>
    <property type="match status" value="1"/>
</dbReference>
<dbReference type="PANTHER" id="PTHR12128">
    <property type="entry name" value="DIHYDRODIPICOLINATE SYNTHASE"/>
    <property type="match status" value="1"/>
</dbReference>
<dbReference type="SUPFAM" id="SSF51569">
    <property type="entry name" value="Aldolase"/>
    <property type="match status" value="1"/>
</dbReference>
<keyword evidence="8" id="KW-0456">Lyase</keyword>
<evidence type="ECO:0000256" key="4">
    <source>
        <dbReference type="ARBA" id="ARBA00022490"/>
    </source>
</evidence>
<reference evidence="11" key="1">
    <citation type="submission" date="2018-05" db="EMBL/GenBank/DDBJ databases">
        <authorList>
            <person name="Lanie J.A."/>
            <person name="Ng W.-L."/>
            <person name="Kazmierczak K.M."/>
            <person name="Andrzejewski T.M."/>
            <person name="Davidsen T.M."/>
            <person name="Wayne K.J."/>
            <person name="Tettelin H."/>
            <person name="Glass J.I."/>
            <person name="Rusch D."/>
            <person name="Podicherti R."/>
            <person name="Tsui H.-C.T."/>
            <person name="Winkler M.E."/>
        </authorList>
    </citation>
    <scope>NUCLEOTIDE SEQUENCE</scope>
</reference>
<dbReference type="NCBIfam" id="TIGR00674">
    <property type="entry name" value="dapA"/>
    <property type="match status" value="1"/>
</dbReference>
<organism evidence="11">
    <name type="scientific">marine metagenome</name>
    <dbReference type="NCBI Taxonomy" id="408172"/>
    <lineage>
        <taxon>unclassified sequences</taxon>
        <taxon>metagenomes</taxon>
        <taxon>ecological metagenomes</taxon>
    </lineage>
</organism>
<keyword evidence="7" id="KW-0457">Lysine biosynthesis</keyword>
<evidence type="ECO:0000256" key="5">
    <source>
        <dbReference type="ARBA" id="ARBA00022605"/>
    </source>
</evidence>
<dbReference type="PRINTS" id="PR00146">
    <property type="entry name" value="DHPICSNTHASE"/>
</dbReference>
<evidence type="ECO:0000256" key="1">
    <source>
        <dbReference type="ARBA" id="ARBA00003294"/>
    </source>
</evidence>
<dbReference type="PROSITE" id="PS00665">
    <property type="entry name" value="DHDPS_1"/>
    <property type="match status" value="1"/>
</dbReference>
<proteinExistence type="inferred from homology"/>
<dbReference type="Gene3D" id="3.20.20.70">
    <property type="entry name" value="Aldolase class I"/>
    <property type="match status" value="1"/>
</dbReference>
<gene>
    <name evidence="11" type="ORF">METZ01_LOCUS110957</name>
</gene>
<dbReference type="InterPro" id="IPR020625">
    <property type="entry name" value="Schiff_base-form_aldolases_AS"/>
</dbReference>
<dbReference type="InterPro" id="IPR020624">
    <property type="entry name" value="Schiff_base-form_aldolases_CS"/>
</dbReference>
<dbReference type="GO" id="GO:0019877">
    <property type="term" value="P:diaminopimelate biosynthetic process"/>
    <property type="evidence" value="ECO:0007669"/>
    <property type="project" value="UniProtKB-KW"/>
</dbReference>
<dbReference type="PANTHER" id="PTHR12128:SF66">
    <property type="entry name" value="4-HYDROXY-2-OXOGLUTARATE ALDOLASE, MITOCHONDRIAL"/>
    <property type="match status" value="1"/>
</dbReference>
<evidence type="ECO:0000256" key="10">
    <source>
        <dbReference type="ARBA" id="ARBA00047836"/>
    </source>
</evidence>
<dbReference type="GO" id="GO:0009089">
    <property type="term" value="P:lysine biosynthetic process via diaminopimelate"/>
    <property type="evidence" value="ECO:0007669"/>
    <property type="project" value="UniProtKB-UniPathway"/>
</dbReference>
<accession>A0A381X1K9</accession>
<sequence length="293" mass="31333">MFEGVFVAIVTPFKNGNIDEEALRRLIDYQIAGGVDGIVPCGTTGESATLNHEEHDQVIRIAVDACKGKVTVLAGTGSNSTHEAIELSQSAKKAGADGLLQITPYYNKPNQEGLYQHFSSIAGNVDLPIILYNVPSRTSVNMDPETVVRLAKIKNIVGVKEASGSLQAISKIINDCGKDFTVLSGDDPLLWPILAIGGKGVISVTANILPTKVAAMYKAAANGNIKDARSLHYELMDINETLFIDTNPVPVKAALHLMGKIESELREPLVGLSSDHLEKLKKVMASHGLPAIK</sequence>
<dbReference type="AlphaFoldDB" id="A0A381X1K9"/>
<dbReference type="EMBL" id="UINC01013450">
    <property type="protein sequence ID" value="SVA58103.1"/>
    <property type="molecule type" value="Genomic_DNA"/>
</dbReference>
<dbReference type="GO" id="GO:0005829">
    <property type="term" value="C:cytosol"/>
    <property type="evidence" value="ECO:0007669"/>
    <property type="project" value="TreeGrafter"/>
</dbReference>
<evidence type="ECO:0000256" key="2">
    <source>
        <dbReference type="ARBA" id="ARBA00005120"/>
    </source>
</evidence>
<dbReference type="CDD" id="cd00950">
    <property type="entry name" value="DHDPS"/>
    <property type="match status" value="1"/>
</dbReference>
<dbReference type="PIRSF" id="PIRSF001365">
    <property type="entry name" value="DHDPS"/>
    <property type="match status" value="1"/>
</dbReference>
<evidence type="ECO:0000313" key="11">
    <source>
        <dbReference type="EMBL" id="SVA58103.1"/>
    </source>
</evidence>
<dbReference type="UniPathway" id="UPA00034">
    <property type="reaction ID" value="UER00017"/>
</dbReference>